<evidence type="ECO:0000256" key="7">
    <source>
        <dbReference type="ARBA" id="ARBA00022801"/>
    </source>
</evidence>
<keyword evidence="7 14" id="KW-0378">Hydrolase</keyword>
<dbReference type="InterPro" id="IPR022567">
    <property type="entry name" value="DUF3459"/>
</dbReference>
<evidence type="ECO:0000313" key="20">
    <source>
        <dbReference type="Proteomes" id="UP000031572"/>
    </source>
</evidence>
<evidence type="ECO:0000256" key="8">
    <source>
        <dbReference type="ARBA" id="ARBA00023277"/>
    </source>
</evidence>
<comment type="similarity">
    <text evidence="3 14">Belongs to the glycosyl hydrolase 13 family.</text>
</comment>
<evidence type="ECO:0000256" key="9">
    <source>
        <dbReference type="ARBA" id="ARBA00023295"/>
    </source>
</evidence>
<evidence type="ECO:0000256" key="1">
    <source>
        <dbReference type="ARBA" id="ARBA00004496"/>
    </source>
</evidence>
<dbReference type="EMBL" id="JWJG01000028">
    <property type="protein sequence ID" value="KIF80867.1"/>
    <property type="molecule type" value="Genomic_DNA"/>
</dbReference>
<dbReference type="InterPro" id="IPR012768">
    <property type="entry name" value="Trehalose_TreZ"/>
</dbReference>
<evidence type="ECO:0000256" key="13">
    <source>
        <dbReference type="NCBIfam" id="TIGR02402"/>
    </source>
</evidence>
<name>A0A0C1YK60_9BURK</name>
<dbReference type="SUPFAM" id="SSF51445">
    <property type="entry name" value="(Trans)glycosidases"/>
    <property type="match status" value="1"/>
</dbReference>
<evidence type="ECO:0000256" key="15">
    <source>
        <dbReference type="PIRSR" id="PIRSR006337-1"/>
    </source>
</evidence>
<keyword evidence="8" id="KW-0119">Carbohydrate metabolism</keyword>
<dbReference type="InterPro" id="IPR013783">
    <property type="entry name" value="Ig-like_fold"/>
</dbReference>
<evidence type="ECO:0000259" key="18">
    <source>
        <dbReference type="SMART" id="SM00642"/>
    </source>
</evidence>
<dbReference type="InterPro" id="IPR017853">
    <property type="entry name" value="GH"/>
</dbReference>
<dbReference type="Gene3D" id="2.60.40.10">
    <property type="entry name" value="Immunoglobulins"/>
    <property type="match status" value="1"/>
</dbReference>
<sequence>MSPFNPSFGAQLVAPNRTRFRLWAPDKAQASVEIDGMAALPMKRLDGGWFEAHAECGAGARYRYRVEPGLAVPDPASRAQAGDVHDASIVCDPGSYQWKNTDWNGRPWHETVLYELHVGAFGGREGFRGVMRQLPALADIGITAVELMPVADFPGPRNWGYDGVLPYAPDAAYGTPDQLKELIDAAHGLGMMVFLDVVYNHFGPDGNYLGAYASSFFRDDIQTPWGQAIDFRRREVRDFFTENALYWLHEFRFDGLRLDAVHAISERDWLVELAQRVRASMPPQRHVHLVLENDDNSARLLERTPSRLFDAQWNDDMHHIVHVMLTGEHEGYYAGYVNQSSEKLARGLAEGFIYQGETSLYAGGALRGEPSAHLPPTSFVFFLQNHDQIGNRAFGDRLTTLADPHALRAAVALLLLSPQIPLLFMGEEYGATQPFLYFTSHLTPQLADAVRSGRRQEFARFSAFSDPARRERIPDPNDEQTFLDSIPKPDADVAVAWRDWIKSLLDIRRTHIVPRLHAAQALGAEIIGKSAVKARWRMADGKALMVAINLGAAPAPISYHRLADGQGGTILFATGGVENSVPSNELPSNAFIAVLEASA</sequence>
<gene>
    <name evidence="19" type="ORF">TSA66_08580</name>
</gene>
<feature type="binding site" evidence="16">
    <location>
        <begin position="386"/>
        <end position="391"/>
    </location>
    <ligand>
        <name>substrate</name>
    </ligand>
</feature>
<evidence type="ECO:0000256" key="2">
    <source>
        <dbReference type="ARBA" id="ARBA00005199"/>
    </source>
</evidence>
<evidence type="ECO:0000256" key="4">
    <source>
        <dbReference type="ARBA" id="ARBA00012268"/>
    </source>
</evidence>
<feature type="binding site" evidence="16">
    <location>
        <begin position="257"/>
        <end position="262"/>
    </location>
    <ligand>
        <name>substrate</name>
    </ligand>
</feature>
<reference evidence="19 20" key="1">
    <citation type="submission" date="2014-12" db="EMBL/GenBank/DDBJ databases">
        <title>Denitrispirillum autotrophicum gen. nov., sp. nov., Denitrifying, Facultatively Autotrophic Bacteria Isolated from Rice Paddy Soil.</title>
        <authorList>
            <person name="Ishii S."/>
            <person name="Ashida N."/>
            <person name="Ohno H."/>
            <person name="Otsuka S."/>
            <person name="Yokota A."/>
            <person name="Senoo K."/>
        </authorList>
    </citation>
    <scope>NUCLEOTIDE SEQUENCE [LARGE SCALE GENOMIC DNA]</scope>
    <source>
        <strain evidence="19 20">TSA66</strain>
    </source>
</reference>
<dbReference type="CDD" id="cd02853">
    <property type="entry name" value="E_set_MTHase_like_N"/>
    <property type="match status" value="1"/>
</dbReference>
<keyword evidence="9 14" id="KW-0326">Glycosidase</keyword>
<dbReference type="NCBIfam" id="TIGR02402">
    <property type="entry name" value="trehalose_TreZ"/>
    <property type="match status" value="1"/>
</dbReference>
<dbReference type="OrthoDB" id="9800174at2"/>
<dbReference type="PIRSF" id="PIRSF006337">
    <property type="entry name" value="Trehalose_TreZ"/>
    <property type="match status" value="1"/>
</dbReference>
<dbReference type="SMART" id="SM00642">
    <property type="entry name" value="Aamy"/>
    <property type="match status" value="1"/>
</dbReference>
<dbReference type="Pfam" id="PF00128">
    <property type="entry name" value="Alpha-amylase"/>
    <property type="match status" value="1"/>
</dbReference>
<evidence type="ECO:0000256" key="12">
    <source>
        <dbReference type="ARBA" id="ARBA00034013"/>
    </source>
</evidence>
<dbReference type="GO" id="GO:0033942">
    <property type="term" value="F:4-alpha-D-(1-&gt;4)-alpha-D-glucanotrehalose trehalohydrolase activity"/>
    <property type="evidence" value="ECO:0007669"/>
    <property type="project" value="UniProtKB-EC"/>
</dbReference>
<accession>A0A0C1YK60</accession>
<dbReference type="InterPro" id="IPR006047">
    <property type="entry name" value="GH13_cat_dom"/>
</dbReference>
<evidence type="ECO:0000256" key="16">
    <source>
        <dbReference type="PIRSR" id="PIRSR006337-2"/>
    </source>
</evidence>
<organism evidence="19 20">
    <name type="scientific">Noviherbaspirillum autotrophicum</name>
    <dbReference type="NCBI Taxonomy" id="709839"/>
    <lineage>
        <taxon>Bacteria</taxon>
        <taxon>Pseudomonadati</taxon>
        <taxon>Pseudomonadota</taxon>
        <taxon>Betaproteobacteria</taxon>
        <taxon>Burkholderiales</taxon>
        <taxon>Oxalobacteraceae</taxon>
        <taxon>Noviherbaspirillum</taxon>
    </lineage>
</organism>
<evidence type="ECO:0000256" key="3">
    <source>
        <dbReference type="ARBA" id="ARBA00008061"/>
    </source>
</evidence>
<dbReference type="Gene3D" id="3.20.20.80">
    <property type="entry name" value="Glycosidases"/>
    <property type="match status" value="1"/>
</dbReference>
<feature type="site" description="Transition state stabilizer" evidence="17">
    <location>
        <position position="387"/>
    </location>
</feature>
<dbReference type="GO" id="GO:0005992">
    <property type="term" value="P:trehalose biosynthetic process"/>
    <property type="evidence" value="ECO:0007669"/>
    <property type="project" value="UniProtKB-UniRule"/>
</dbReference>
<dbReference type="Pfam" id="PF11941">
    <property type="entry name" value="DUF3459"/>
    <property type="match status" value="1"/>
</dbReference>
<dbReference type="Proteomes" id="UP000031572">
    <property type="component" value="Unassembled WGS sequence"/>
</dbReference>
<dbReference type="CDD" id="cd11325">
    <property type="entry name" value="AmyAc_GTHase"/>
    <property type="match status" value="1"/>
</dbReference>
<dbReference type="RefSeq" id="WP_040039690.1">
    <property type="nucleotide sequence ID" value="NZ_JWJG01000028.1"/>
</dbReference>
<comment type="catalytic activity">
    <reaction evidence="12 14">
        <text>hydrolysis of (1-&gt;4)-alpha-D-glucosidic linkage in 4-alpha-D-[(1-&gt;4)-alpha-D-glucanosyl]n trehalose to yield trehalose and (1-&gt;4)-alpha-D-glucan.</text>
        <dbReference type="EC" id="3.2.1.141"/>
    </reaction>
</comment>
<evidence type="ECO:0000256" key="11">
    <source>
        <dbReference type="ARBA" id="ARBA00033284"/>
    </source>
</evidence>
<dbReference type="InterPro" id="IPR014756">
    <property type="entry name" value="Ig_E-set"/>
</dbReference>
<evidence type="ECO:0000256" key="17">
    <source>
        <dbReference type="PIRSR" id="PIRSR006337-3"/>
    </source>
</evidence>
<dbReference type="AlphaFoldDB" id="A0A0C1YK60"/>
<evidence type="ECO:0000256" key="6">
    <source>
        <dbReference type="ARBA" id="ARBA00022490"/>
    </source>
</evidence>
<comment type="caution">
    <text evidence="19">The sequence shown here is derived from an EMBL/GenBank/DDBJ whole genome shotgun (WGS) entry which is preliminary data.</text>
</comment>
<dbReference type="STRING" id="709839.TSA66_08580"/>
<evidence type="ECO:0000313" key="19">
    <source>
        <dbReference type="EMBL" id="KIF80867.1"/>
    </source>
</evidence>
<dbReference type="Gene3D" id="1.10.10.760">
    <property type="entry name" value="E-set domains of sugar-utilizing enzymes"/>
    <property type="match status" value="1"/>
</dbReference>
<protein>
    <recommendedName>
        <fullName evidence="5 13">Malto-oligosyltrehalose trehalohydrolase</fullName>
        <shortName evidence="14">MTHase</shortName>
        <ecNumber evidence="4 13">3.2.1.141</ecNumber>
    </recommendedName>
    <alternativeName>
        <fullName evidence="11 14">4-alpha-D-((1-&gt;4)-alpha-D-glucano)trehalose trehalohydrolase</fullName>
    </alternativeName>
    <alternativeName>
        <fullName evidence="10 14">Maltooligosyl trehalose trehalohydrolase</fullName>
    </alternativeName>
</protein>
<dbReference type="InterPro" id="IPR044901">
    <property type="entry name" value="Trehalose_TreZ_E-set_sf"/>
</dbReference>
<dbReference type="SUPFAM" id="SSF81296">
    <property type="entry name" value="E set domains"/>
    <property type="match status" value="1"/>
</dbReference>
<dbReference type="PANTHER" id="PTHR43651">
    <property type="entry name" value="1,4-ALPHA-GLUCAN-BRANCHING ENZYME"/>
    <property type="match status" value="1"/>
</dbReference>
<evidence type="ECO:0000256" key="10">
    <source>
        <dbReference type="ARBA" id="ARBA00032057"/>
    </source>
</evidence>
<comment type="pathway">
    <text evidence="2 14">Glycan biosynthesis; trehalose biosynthesis.</text>
</comment>
<feature type="active site" description="Nucleophile" evidence="15">
    <location>
        <position position="259"/>
    </location>
</feature>
<feature type="domain" description="Glycosyl hydrolase family 13 catalytic" evidence="18">
    <location>
        <begin position="115"/>
        <end position="454"/>
    </location>
</feature>
<evidence type="ECO:0000256" key="14">
    <source>
        <dbReference type="PIRNR" id="PIRNR006337"/>
    </source>
</evidence>
<feature type="active site" description="Proton donor" evidence="15">
    <location>
        <position position="292"/>
    </location>
</feature>
<dbReference type="UniPathway" id="UPA00299"/>
<dbReference type="EC" id="3.2.1.141" evidence="4 13"/>
<proteinExistence type="inferred from homology"/>
<keyword evidence="20" id="KW-1185">Reference proteome</keyword>
<keyword evidence="6" id="KW-0963">Cytoplasm</keyword>
<dbReference type="GO" id="GO:0005737">
    <property type="term" value="C:cytoplasm"/>
    <property type="evidence" value="ECO:0007669"/>
    <property type="project" value="UniProtKB-SubCell"/>
</dbReference>
<feature type="binding site" evidence="16">
    <location>
        <begin position="315"/>
        <end position="319"/>
    </location>
    <ligand>
        <name>substrate</name>
    </ligand>
</feature>
<dbReference type="PANTHER" id="PTHR43651:SF11">
    <property type="entry name" value="MALTO-OLIGOSYLTREHALOSE TREHALOHYDROLASE"/>
    <property type="match status" value="1"/>
</dbReference>
<evidence type="ECO:0000256" key="5">
    <source>
        <dbReference type="ARBA" id="ARBA00015938"/>
    </source>
</evidence>
<comment type="subcellular location">
    <subcellularLocation>
        <location evidence="1 15">Cytoplasm</location>
    </subcellularLocation>
</comment>